<sequence length="193" mass="20834">MTLQDLLDHFNQGLPLKAGDPVHKVLVKYSNEAMRITAELNSAYHEPAKVRQLISRLIGKEVDRTFMMFPPFNSDFGKNITLGKNVFINAGCKFQDQGGINIGDGALIGHNVVLATVNHGLNPAQRHWNFVAPITIGKNVWIGANATVLQGVTIGDDAVVAAGAVVTKDVPARTVVGGVPAKVIRQITEDEFQ</sequence>
<proteinExistence type="inferred from homology"/>
<name>A0ABW4AVQ5_9GAMM</name>
<dbReference type="PANTHER" id="PTHR23416:SF23">
    <property type="entry name" value="ACETYLTRANSFERASE C18B11.09C-RELATED"/>
    <property type="match status" value="1"/>
</dbReference>
<dbReference type="InterPro" id="IPR011004">
    <property type="entry name" value="Trimer_LpxA-like_sf"/>
</dbReference>
<dbReference type="InterPro" id="IPR018357">
    <property type="entry name" value="Hexapep_transf_CS"/>
</dbReference>
<dbReference type="SUPFAM" id="SSF51161">
    <property type="entry name" value="Trimeric LpxA-like enzymes"/>
    <property type="match status" value="1"/>
</dbReference>
<evidence type="ECO:0000256" key="1">
    <source>
        <dbReference type="ARBA" id="ARBA00007274"/>
    </source>
</evidence>
<comment type="similarity">
    <text evidence="1">Belongs to the transferase hexapeptide repeat family.</text>
</comment>
<accession>A0ABW4AVQ5</accession>
<organism evidence="5 6">
    <name type="scientific">Rhodanobacter aciditrophus</name>
    <dbReference type="NCBI Taxonomy" id="1623218"/>
    <lineage>
        <taxon>Bacteria</taxon>
        <taxon>Pseudomonadati</taxon>
        <taxon>Pseudomonadota</taxon>
        <taxon>Gammaproteobacteria</taxon>
        <taxon>Lysobacterales</taxon>
        <taxon>Rhodanobacteraceae</taxon>
        <taxon>Rhodanobacter</taxon>
    </lineage>
</organism>
<dbReference type="Gene3D" id="2.160.10.10">
    <property type="entry name" value="Hexapeptide repeat proteins"/>
    <property type="match status" value="1"/>
</dbReference>
<comment type="caution">
    <text evidence="5">The sequence shown here is derived from an EMBL/GenBank/DDBJ whole genome shotgun (WGS) entry which is preliminary data.</text>
</comment>
<evidence type="ECO:0000256" key="4">
    <source>
        <dbReference type="ARBA" id="ARBA00023315"/>
    </source>
</evidence>
<dbReference type="PROSITE" id="PS00101">
    <property type="entry name" value="HEXAPEP_TRANSFERASES"/>
    <property type="match status" value="1"/>
</dbReference>
<dbReference type="Proteomes" id="UP001597059">
    <property type="component" value="Unassembled WGS sequence"/>
</dbReference>
<dbReference type="PANTHER" id="PTHR23416">
    <property type="entry name" value="SIALIC ACID SYNTHASE-RELATED"/>
    <property type="match status" value="1"/>
</dbReference>
<keyword evidence="3" id="KW-0677">Repeat</keyword>
<dbReference type="EMBL" id="JBHTMN010000003">
    <property type="protein sequence ID" value="MFD1381995.1"/>
    <property type="molecule type" value="Genomic_DNA"/>
</dbReference>
<protein>
    <submittedName>
        <fullName evidence="5">DapH/DapD/GlmU-related protein</fullName>
    </submittedName>
</protein>
<dbReference type="InterPro" id="IPR001451">
    <property type="entry name" value="Hexapep"/>
</dbReference>
<evidence type="ECO:0000256" key="2">
    <source>
        <dbReference type="ARBA" id="ARBA00022679"/>
    </source>
</evidence>
<dbReference type="RefSeq" id="WP_377364546.1">
    <property type="nucleotide sequence ID" value="NZ_JBHTMN010000003.1"/>
</dbReference>
<keyword evidence="4" id="KW-0012">Acyltransferase</keyword>
<keyword evidence="6" id="KW-1185">Reference proteome</keyword>
<dbReference type="InterPro" id="IPR051159">
    <property type="entry name" value="Hexapeptide_acetyltransf"/>
</dbReference>
<dbReference type="Pfam" id="PF14602">
    <property type="entry name" value="Hexapep_2"/>
    <property type="match status" value="2"/>
</dbReference>
<evidence type="ECO:0000313" key="6">
    <source>
        <dbReference type="Proteomes" id="UP001597059"/>
    </source>
</evidence>
<keyword evidence="2" id="KW-0808">Transferase</keyword>
<reference evidence="6" key="1">
    <citation type="journal article" date="2019" name="Int. J. Syst. Evol. Microbiol.">
        <title>The Global Catalogue of Microorganisms (GCM) 10K type strain sequencing project: providing services to taxonomists for standard genome sequencing and annotation.</title>
        <authorList>
            <consortium name="The Broad Institute Genomics Platform"/>
            <consortium name="The Broad Institute Genome Sequencing Center for Infectious Disease"/>
            <person name="Wu L."/>
            <person name="Ma J."/>
        </authorList>
    </citation>
    <scope>NUCLEOTIDE SEQUENCE [LARGE SCALE GENOMIC DNA]</scope>
    <source>
        <strain evidence="6">JCM 30774</strain>
    </source>
</reference>
<gene>
    <name evidence="5" type="ORF">ACFQ45_01365</name>
</gene>
<evidence type="ECO:0000256" key="3">
    <source>
        <dbReference type="ARBA" id="ARBA00022737"/>
    </source>
</evidence>
<evidence type="ECO:0000313" key="5">
    <source>
        <dbReference type="EMBL" id="MFD1381995.1"/>
    </source>
</evidence>